<protein>
    <submittedName>
        <fullName evidence="1">Uncharacterized protein</fullName>
    </submittedName>
</protein>
<name>A0A918QPN3_9ACTN</name>
<accession>A0A918QPN3</accession>
<reference evidence="1" key="2">
    <citation type="submission" date="2020-09" db="EMBL/GenBank/DDBJ databases">
        <authorList>
            <person name="Sun Q."/>
            <person name="Ohkuma M."/>
        </authorList>
    </citation>
    <scope>NUCLEOTIDE SEQUENCE</scope>
    <source>
        <strain evidence="1">JCM 4988</strain>
    </source>
</reference>
<dbReference type="Proteomes" id="UP000630936">
    <property type="component" value="Unassembled WGS sequence"/>
</dbReference>
<comment type="caution">
    <text evidence="1">The sequence shown here is derived from an EMBL/GenBank/DDBJ whole genome shotgun (WGS) entry which is preliminary data.</text>
</comment>
<organism evidence="1 2">
    <name type="scientific">Streptomyces inusitatus</name>
    <dbReference type="NCBI Taxonomy" id="68221"/>
    <lineage>
        <taxon>Bacteria</taxon>
        <taxon>Bacillati</taxon>
        <taxon>Actinomycetota</taxon>
        <taxon>Actinomycetes</taxon>
        <taxon>Kitasatosporales</taxon>
        <taxon>Streptomycetaceae</taxon>
        <taxon>Streptomyces</taxon>
    </lineage>
</organism>
<dbReference type="AlphaFoldDB" id="A0A918QPN3"/>
<gene>
    <name evidence="1" type="ORF">GCM10010387_59730</name>
</gene>
<reference evidence="1" key="1">
    <citation type="journal article" date="2014" name="Int. J. Syst. Evol. Microbiol.">
        <title>Complete genome sequence of Corynebacterium casei LMG S-19264T (=DSM 44701T), isolated from a smear-ripened cheese.</title>
        <authorList>
            <consortium name="US DOE Joint Genome Institute (JGI-PGF)"/>
            <person name="Walter F."/>
            <person name="Albersmeier A."/>
            <person name="Kalinowski J."/>
            <person name="Ruckert C."/>
        </authorList>
    </citation>
    <scope>NUCLEOTIDE SEQUENCE</scope>
    <source>
        <strain evidence="1">JCM 4988</strain>
    </source>
</reference>
<sequence>MPACEAGTRNAISGRTARGIDVAQFTLKREGFGIQESAVTRVPGCASAQRNATARAIAIP</sequence>
<keyword evidence="2" id="KW-1185">Reference proteome</keyword>
<evidence type="ECO:0000313" key="2">
    <source>
        <dbReference type="Proteomes" id="UP000630936"/>
    </source>
</evidence>
<evidence type="ECO:0000313" key="1">
    <source>
        <dbReference type="EMBL" id="GGZ57937.1"/>
    </source>
</evidence>
<dbReference type="EMBL" id="BMWG01000027">
    <property type="protein sequence ID" value="GGZ57937.1"/>
    <property type="molecule type" value="Genomic_DNA"/>
</dbReference>
<proteinExistence type="predicted"/>